<dbReference type="AlphaFoldDB" id="A0A9R1W2N4"/>
<name>A0A9R1W2N4_LACSA</name>
<keyword evidence="2" id="KW-1185">Reference proteome</keyword>
<dbReference type="Proteomes" id="UP000235145">
    <property type="component" value="Unassembled WGS sequence"/>
</dbReference>
<protein>
    <submittedName>
        <fullName evidence="1">Uncharacterized protein</fullName>
    </submittedName>
</protein>
<sequence>MSHASHKGYEALIHLGMKVLSRNIHTGDNKPYIVKSPSTNNSMSDFITPVWKVKKYLLLNLEIIERKKKNGSIIKSIERTVTQYKMKKKRLKSECHIICLHVLKHNF</sequence>
<dbReference type="EMBL" id="NBSK02000003">
    <property type="protein sequence ID" value="KAJ0216014.1"/>
    <property type="molecule type" value="Genomic_DNA"/>
</dbReference>
<evidence type="ECO:0000313" key="2">
    <source>
        <dbReference type="Proteomes" id="UP000235145"/>
    </source>
</evidence>
<comment type="caution">
    <text evidence="1">The sequence shown here is derived from an EMBL/GenBank/DDBJ whole genome shotgun (WGS) entry which is preliminary data.</text>
</comment>
<proteinExistence type="predicted"/>
<organism evidence="1 2">
    <name type="scientific">Lactuca sativa</name>
    <name type="common">Garden lettuce</name>
    <dbReference type="NCBI Taxonomy" id="4236"/>
    <lineage>
        <taxon>Eukaryota</taxon>
        <taxon>Viridiplantae</taxon>
        <taxon>Streptophyta</taxon>
        <taxon>Embryophyta</taxon>
        <taxon>Tracheophyta</taxon>
        <taxon>Spermatophyta</taxon>
        <taxon>Magnoliopsida</taxon>
        <taxon>eudicotyledons</taxon>
        <taxon>Gunneridae</taxon>
        <taxon>Pentapetalae</taxon>
        <taxon>asterids</taxon>
        <taxon>campanulids</taxon>
        <taxon>Asterales</taxon>
        <taxon>Asteraceae</taxon>
        <taxon>Cichorioideae</taxon>
        <taxon>Cichorieae</taxon>
        <taxon>Lactucinae</taxon>
        <taxon>Lactuca</taxon>
    </lineage>
</organism>
<gene>
    <name evidence="1" type="ORF">LSAT_V11C300147340</name>
</gene>
<evidence type="ECO:0000313" key="1">
    <source>
        <dbReference type="EMBL" id="KAJ0216014.1"/>
    </source>
</evidence>
<accession>A0A9R1W2N4</accession>
<reference evidence="1 2" key="1">
    <citation type="journal article" date="2017" name="Nat. Commun.">
        <title>Genome assembly with in vitro proximity ligation data and whole-genome triplication in lettuce.</title>
        <authorList>
            <person name="Reyes-Chin-Wo S."/>
            <person name="Wang Z."/>
            <person name="Yang X."/>
            <person name="Kozik A."/>
            <person name="Arikit S."/>
            <person name="Song C."/>
            <person name="Xia L."/>
            <person name="Froenicke L."/>
            <person name="Lavelle D.O."/>
            <person name="Truco M.J."/>
            <person name="Xia R."/>
            <person name="Zhu S."/>
            <person name="Xu C."/>
            <person name="Xu H."/>
            <person name="Xu X."/>
            <person name="Cox K."/>
            <person name="Korf I."/>
            <person name="Meyers B.C."/>
            <person name="Michelmore R.W."/>
        </authorList>
    </citation>
    <scope>NUCLEOTIDE SEQUENCE [LARGE SCALE GENOMIC DNA]</scope>
    <source>
        <strain evidence="2">cv. Salinas</strain>
        <tissue evidence="1">Seedlings</tissue>
    </source>
</reference>